<gene>
    <name evidence="1" type="ORF">LCGC14_1999230</name>
</gene>
<reference evidence="1" key="1">
    <citation type="journal article" date="2015" name="Nature">
        <title>Complex archaea that bridge the gap between prokaryotes and eukaryotes.</title>
        <authorList>
            <person name="Spang A."/>
            <person name="Saw J.H."/>
            <person name="Jorgensen S.L."/>
            <person name="Zaremba-Niedzwiedzka K."/>
            <person name="Martijn J."/>
            <person name="Lind A.E."/>
            <person name="van Eijk R."/>
            <person name="Schleper C."/>
            <person name="Guy L."/>
            <person name="Ettema T.J."/>
        </authorList>
    </citation>
    <scope>NUCLEOTIDE SEQUENCE</scope>
</reference>
<sequence length="270" mass="30799">IDTRHALEIAEMEERFIPNPENAESAAFEQSEKTDADAITQIDRLAGIYGPSRVFREGADAIQTVRFAQKELISNILQDAGLDPAERPETSGLLQNLYDYRQIFDRYPDSVADPTERNKLQTDIEDFRAGLTRSEEAELDDNLNVVLRENVPLYAQLVEDKKTIDTSGYFDRTDAAWESVRERAQDSRGVQLPATVQQYERQIGSYSALRDPWLQFYDAVVERDLPPWKRDNPDVLFLVIQWGYKPLSKGDVGFLSRAGIDVEELLGPQR</sequence>
<proteinExistence type="predicted"/>
<accession>A0A0F9F3Y6</accession>
<feature type="non-terminal residue" evidence="1">
    <location>
        <position position="1"/>
    </location>
</feature>
<organism evidence="1">
    <name type="scientific">marine sediment metagenome</name>
    <dbReference type="NCBI Taxonomy" id="412755"/>
    <lineage>
        <taxon>unclassified sequences</taxon>
        <taxon>metagenomes</taxon>
        <taxon>ecological metagenomes</taxon>
    </lineage>
</organism>
<comment type="caution">
    <text evidence="1">The sequence shown here is derived from an EMBL/GenBank/DDBJ whole genome shotgun (WGS) entry which is preliminary data.</text>
</comment>
<dbReference type="AlphaFoldDB" id="A0A0F9F3Y6"/>
<protein>
    <submittedName>
        <fullName evidence="1">Uncharacterized protein</fullName>
    </submittedName>
</protein>
<evidence type="ECO:0000313" key="1">
    <source>
        <dbReference type="EMBL" id="KKL80993.1"/>
    </source>
</evidence>
<name>A0A0F9F3Y6_9ZZZZ</name>
<dbReference type="EMBL" id="LAZR01022693">
    <property type="protein sequence ID" value="KKL80993.1"/>
    <property type="molecule type" value="Genomic_DNA"/>
</dbReference>